<comment type="caution">
    <text evidence="2">The sequence shown here is derived from an EMBL/GenBank/DDBJ whole genome shotgun (WGS) entry which is preliminary data.</text>
</comment>
<feature type="region of interest" description="Disordered" evidence="1">
    <location>
        <begin position="107"/>
        <end position="131"/>
    </location>
</feature>
<dbReference type="PANTHER" id="PTHR23039:SF3">
    <property type="entry name" value="NHS-LIKE PROTEIN 1"/>
    <property type="match status" value="1"/>
</dbReference>
<organism evidence="2 3">
    <name type="scientific">Cirrhinus mrigala</name>
    <name type="common">Mrigala</name>
    <dbReference type="NCBI Taxonomy" id="683832"/>
    <lineage>
        <taxon>Eukaryota</taxon>
        <taxon>Metazoa</taxon>
        <taxon>Chordata</taxon>
        <taxon>Craniata</taxon>
        <taxon>Vertebrata</taxon>
        <taxon>Euteleostomi</taxon>
        <taxon>Actinopterygii</taxon>
        <taxon>Neopterygii</taxon>
        <taxon>Teleostei</taxon>
        <taxon>Ostariophysi</taxon>
        <taxon>Cypriniformes</taxon>
        <taxon>Cyprinidae</taxon>
        <taxon>Labeoninae</taxon>
        <taxon>Labeonini</taxon>
        <taxon>Cirrhinus</taxon>
    </lineage>
</organism>
<evidence type="ECO:0000313" key="3">
    <source>
        <dbReference type="Proteomes" id="UP001529510"/>
    </source>
</evidence>
<feature type="compositionally biased region" description="Basic and acidic residues" evidence="1">
    <location>
        <begin position="25"/>
        <end position="35"/>
    </location>
</feature>
<gene>
    <name evidence="2" type="ORF">M9458_034805</name>
</gene>
<evidence type="ECO:0000256" key="1">
    <source>
        <dbReference type="SAM" id="MobiDB-lite"/>
    </source>
</evidence>
<evidence type="ECO:0000313" key="2">
    <source>
        <dbReference type="EMBL" id="KAL0170209.1"/>
    </source>
</evidence>
<feature type="non-terminal residue" evidence="2">
    <location>
        <position position="1"/>
    </location>
</feature>
<reference evidence="2 3" key="1">
    <citation type="submission" date="2024-05" db="EMBL/GenBank/DDBJ databases">
        <title>Genome sequencing and assembly of Indian major carp, Cirrhinus mrigala (Hamilton, 1822).</title>
        <authorList>
            <person name="Mohindra V."/>
            <person name="Chowdhury L.M."/>
            <person name="Lal K."/>
            <person name="Jena J.K."/>
        </authorList>
    </citation>
    <scope>NUCLEOTIDE SEQUENCE [LARGE SCALE GENOMIC DNA]</scope>
    <source>
        <strain evidence="2">CM1030</strain>
        <tissue evidence="2">Blood</tissue>
    </source>
</reference>
<feature type="region of interest" description="Disordered" evidence="1">
    <location>
        <begin position="25"/>
        <end position="70"/>
    </location>
</feature>
<dbReference type="InterPro" id="IPR024845">
    <property type="entry name" value="NHS-like"/>
</dbReference>
<feature type="non-terminal residue" evidence="2">
    <location>
        <position position="131"/>
    </location>
</feature>
<feature type="compositionally biased region" description="Polar residues" evidence="1">
    <location>
        <begin position="116"/>
        <end position="131"/>
    </location>
</feature>
<feature type="compositionally biased region" description="Polar residues" evidence="1">
    <location>
        <begin position="45"/>
        <end position="70"/>
    </location>
</feature>
<dbReference type="PANTHER" id="PTHR23039">
    <property type="entry name" value="NANCE-HORAN SYNDROME PROTEIN"/>
    <property type="match status" value="1"/>
</dbReference>
<sequence>NRAKGLPENLSCCLLIHRSKRKVLGRGDSEEERCRNFLPSPPVTPTGSCPSLTSLPRQTSSIQRNLRRSTTSNDSFKALLLKKGSRSESSFRMSATEILKCTDPRFQRANSDHAQSDGLCTSPTSSRRAPE</sequence>
<dbReference type="Pfam" id="PF15273">
    <property type="entry name" value="NHS"/>
    <property type="match status" value="1"/>
</dbReference>
<dbReference type="EMBL" id="JAMKFB020000017">
    <property type="protein sequence ID" value="KAL0170209.1"/>
    <property type="molecule type" value="Genomic_DNA"/>
</dbReference>
<name>A0ABD0P801_CIRMR</name>
<keyword evidence="3" id="KW-1185">Reference proteome</keyword>
<dbReference type="AlphaFoldDB" id="A0ABD0P801"/>
<protein>
    <submittedName>
        <fullName evidence="2">Uncharacterized protein</fullName>
    </submittedName>
</protein>
<proteinExistence type="predicted"/>
<dbReference type="Proteomes" id="UP001529510">
    <property type="component" value="Unassembled WGS sequence"/>
</dbReference>
<accession>A0ABD0P801</accession>